<keyword evidence="4" id="KW-0249">Electron transport</keyword>
<keyword evidence="3 6" id="KW-0479">Metal-binding</keyword>
<accession>L0N1U8</accession>
<proteinExistence type="predicted"/>
<evidence type="ECO:0000256" key="1">
    <source>
        <dbReference type="ARBA" id="ARBA00022448"/>
    </source>
</evidence>
<keyword evidence="2 6" id="KW-0349">Heme</keyword>
<dbReference type="GO" id="GO:0005506">
    <property type="term" value="F:iron ion binding"/>
    <property type="evidence" value="ECO:0007669"/>
    <property type="project" value="InterPro"/>
</dbReference>
<protein>
    <submittedName>
        <fullName evidence="9">Putative cytochrome c552</fullName>
    </submittedName>
</protein>
<feature type="region of interest" description="Disordered" evidence="7">
    <location>
        <begin position="23"/>
        <end position="83"/>
    </location>
</feature>
<evidence type="ECO:0000313" key="9">
    <source>
        <dbReference type="EMBL" id="BAM71675.1"/>
    </source>
</evidence>
<dbReference type="PROSITE" id="PS51007">
    <property type="entry name" value="CYTC"/>
    <property type="match status" value="1"/>
</dbReference>
<dbReference type="EMBL" id="AB735059">
    <property type="protein sequence ID" value="BAM71675.1"/>
    <property type="molecule type" value="Genomic_DNA"/>
</dbReference>
<evidence type="ECO:0000256" key="5">
    <source>
        <dbReference type="ARBA" id="ARBA00023004"/>
    </source>
</evidence>
<feature type="binding site" description="covalent" evidence="6">
    <location>
        <position position="98"/>
    </location>
    <ligand>
        <name>heme c</name>
        <dbReference type="ChEBI" id="CHEBI:61717"/>
    </ligand>
</feature>
<evidence type="ECO:0000259" key="8">
    <source>
        <dbReference type="PROSITE" id="PS51007"/>
    </source>
</evidence>
<dbReference type="InterPro" id="IPR036909">
    <property type="entry name" value="Cyt_c-like_dom_sf"/>
</dbReference>
<name>L0N1U8_9AQUI</name>
<dbReference type="PRINTS" id="PR00606">
    <property type="entry name" value="CYTCHROMECID"/>
</dbReference>
<dbReference type="Pfam" id="PF00034">
    <property type="entry name" value="Cytochrom_C"/>
    <property type="match status" value="1"/>
</dbReference>
<evidence type="ECO:0000256" key="3">
    <source>
        <dbReference type="ARBA" id="ARBA00022723"/>
    </source>
</evidence>
<feature type="binding site" description="covalent" evidence="6">
    <location>
        <position position="94"/>
    </location>
    <ligand>
        <name>heme c</name>
        <dbReference type="ChEBI" id="CHEBI:61717"/>
    </ligand>
</feature>
<comment type="PTM">
    <text evidence="6">Binds 1 heme c group covalently per subunit.</text>
</comment>
<organism evidence="9">
    <name type="scientific">uncultured Aquificaceae bacterium</name>
    <dbReference type="NCBI Taxonomy" id="374108"/>
    <lineage>
        <taxon>Bacteria</taxon>
        <taxon>Pseudomonadati</taxon>
        <taxon>Aquificota</taxon>
        <taxon>Aquificia</taxon>
        <taxon>Aquificales</taxon>
        <taxon>Aquificaceae</taxon>
        <taxon>environmental samples</taxon>
    </lineage>
</organism>
<feature type="domain" description="Cytochrome c" evidence="8">
    <location>
        <begin position="80"/>
        <end position="168"/>
    </location>
</feature>
<sequence>MQKIKTLSIIALSTALVLGCSKKEETPQTQAPTQTQQQPQQTAQPQPSESTQAQQPQEQKPAEKQAEEPKKEEPKKESAVAKVDGESIFKSKGCTACHQANADTVGPGLNKIASAYKGNQDGLIKYFNGEGKAIVDPAKEAIMKPQIEITKKLSKEEKEALADFILKH</sequence>
<dbReference type="GO" id="GO:0020037">
    <property type="term" value="F:heme binding"/>
    <property type="evidence" value="ECO:0007669"/>
    <property type="project" value="InterPro"/>
</dbReference>
<dbReference type="PROSITE" id="PS51257">
    <property type="entry name" value="PROKAR_LIPOPROTEIN"/>
    <property type="match status" value="1"/>
</dbReference>
<evidence type="ECO:0000256" key="4">
    <source>
        <dbReference type="ARBA" id="ARBA00022982"/>
    </source>
</evidence>
<feature type="compositionally biased region" description="Low complexity" evidence="7">
    <location>
        <begin position="27"/>
        <end position="59"/>
    </location>
</feature>
<dbReference type="InterPro" id="IPR009056">
    <property type="entry name" value="Cyt_c-like_dom"/>
</dbReference>
<feature type="compositionally biased region" description="Basic and acidic residues" evidence="7">
    <location>
        <begin position="60"/>
        <end position="83"/>
    </location>
</feature>
<keyword evidence="5 6" id="KW-0408">Iron</keyword>
<feature type="binding site" description="covalent" evidence="6">
    <location>
        <position position="143"/>
    </location>
    <ligand>
        <name>heme c</name>
        <dbReference type="ChEBI" id="CHEBI:61717"/>
    </ligand>
</feature>
<reference evidence="9" key="1">
    <citation type="journal article" date="2012" name="PLoS ONE">
        <title>Metagenomic and biochemical characterizations of sulfur oxidation metabolism in uncultured large sausage-shaped bacterium in hot spring microbial mats.</title>
        <authorList>
            <person name="Tamazawa S."/>
            <person name="Takasaki K."/>
            <person name="Tamaki H."/>
            <person name="Kamagata Y."/>
            <person name="Hanada S."/>
        </authorList>
    </citation>
    <scope>NUCLEOTIDE SEQUENCE</scope>
</reference>
<dbReference type="AlphaFoldDB" id="L0N1U8"/>
<dbReference type="Gene3D" id="1.10.760.10">
    <property type="entry name" value="Cytochrome c-like domain"/>
    <property type="match status" value="1"/>
</dbReference>
<evidence type="ECO:0000256" key="7">
    <source>
        <dbReference type="SAM" id="MobiDB-lite"/>
    </source>
</evidence>
<dbReference type="GO" id="GO:0009055">
    <property type="term" value="F:electron transfer activity"/>
    <property type="evidence" value="ECO:0007669"/>
    <property type="project" value="InterPro"/>
</dbReference>
<dbReference type="InterPro" id="IPR002324">
    <property type="entry name" value="Cyt_c_ID"/>
</dbReference>
<evidence type="ECO:0000256" key="6">
    <source>
        <dbReference type="PIRSR" id="PIRSR602324-1"/>
    </source>
</evidence>
<dbReference type="SUPFAM" id="SSF46626">
    <property type="entry name" value="Cytochrome c"/>
    <property type="match status" value="1"/>
</dbReference>
<evidence type="ECO:0000256" key="2">
    <source>
        <dbReference type="ARBA" id="ARBA00022617"/>
    </source>
</evidence>
<keyword evidence="1" id="KW-0813">Transport</keyword>